<evidence type="ECO:0000313" key="4">
    <source>
        <dbReference type="EMBL" id="GJU06360.1"/>
    </source>
</evidence>
<protein>
    <submittedName>
        <fullName evidence="4">Reverse transcriptase domain-containing protein</fullName>
    </submittedName>
</protein>
<feature type="region of interest" description="Disordered" evidence="2">
    <location>
        <begin position="660"/>
        <end position="689"/>
    </location>
</feature>
<keyword evidence="1" id="KW-0862">Zinc</keyword>
<dbReference type="InterPro" id="IPR001878">
    <property type="entry name" value="Znf_CCHC"/>
</dbReference>
<dbReference type="SMART" id="SM00343">
    <property type="entry name" value="ZnF_C2HC"/>
    <property type="match status" value="2"/>
</dbReference>
<feature type="compositionally biased region" description="Gly residues" evidence="2">
    <location>
        <begin position="520"/>
        <end position="537"/>
    </location>
</feature>
<evidence type="ECO:0000256" key="1">
    <source>
        <dbReference type="PROSITE-ProRule" id="PRU00047"/>
    </source>
</evidence>
<proteinExistence type="predicted"/>
<reference evidence="4" key="1">
    <citation type="journal article" date="2022" name="Int. J. Mol. Sci.">
        <title>Draft Genome of Tanacetum Coccineum: Genomic Comparison of Closely Related Tanacetum-Family Plants.</title>
        <authorList>
            <person name="Yamashiro T."/>
            <person name="Shiraishi A."/>
            <person name="Nakayama K."/>
            <person name="Satake H."/>
        </authorList>
    </citation>
    <scope>NUCLEOTIDE SEQUENCE</scope>
</reference>
<keyword evidence="4" id="KW-0548">Nucleotidyltransferase</keyword>
<dbReference type="InterPro" id="IPR036875">
    <property type="entry name" value="Znf_CCHC_sf"/>
</dbReference>
<keyword evidence="4" id="KW-0695">RNA-directed DNA polymerase</keyword>
<keyword evidence="5" id="KW-1185">Reference proteome</keyword>
<feature type="compositionally biased region" description="Basic and acidic residues" evidence="2">
    <location>
        <begin position="179"/>
        <end position="189"/>
    </location>
</feature>
<feature type="compositionally biased region" description="Low complexity" evidence="2">
    <location>
        <begin position="190"/>
        <end position="229"/>
    </location>
</feature>
<dbReference type="Proteomes" id="UP001151760">
    <property type="component" value="Unassembled WGS sequence"/>
</dbReference>
<dbReference type="Pfam" id="PF08284">
    <property type="entry name" value="RVP_2"/>
    <property type="match status" value="1"/>
</dbReference>
<dbReference type="GO" id="GO:0003964">
    <property type="term" value="F:RNA-directed DNA polymerase activity"/>
    <property type="evidence" value="ECO:0007669"/>
    <property type="project" value="UniProtKB-KW"/>
</dbReference>
<dbReference type="Pfam" id="PF00098">
    <property type="entry name" value="zf-CCHC"/>
    <property type="match status" value="1"/>
</dbReference>
<feature type="region of interest" description="Disordered" evidence="2">
    <location>
        <begin position="179"/>
        <end position="229"/>
    </location>
</feature>
<feature type="compositionally biased region" description="Low complexity" evidence="2">
    <location>
        <begin position="1"/>
        <end position="11"/>
    </location>
</feature>
<name>A0ABQ5J1L2_9ASTR</name>
<evidence type="ECO:0000259" key="3">
    <source>
        <dbReference type="PROSITE" id="PS50158"/>
    </source>
</evidence>
<keyword evidence="1" id="KW-0863">Zinc-finger</keyword>
<evidence type="ECO:0000256" key="2">
    <source>
        <dbReference type="SAM" id="MobiDB-lite"/>
    </source>
</evidence>
<feature type="region of interest" description="Disordered" evidence="2">
    <location>
        <begin position="243"/>
        <end position="319"/>
    </location>
</feature>
<dbReference type="PANTHER" id="PTHR15503">
    <property type="entry name" value="LDOC1 RELATED"/>
    <property type="match status" value="1"/>
</dbReference>
<dbReference type="EMBL" id="BQNB010021434">
    <property type="protein sequence ID" value="GJU06360.1"/>
    <property type="molecule type" value="Genomic_DNA"/>
</dbReference>
<accession>A0ABQ5J1L2</accession>
<feature type="region of interest" description="Disordered" evidence="2">
    <location>
        <begin position="511"/>
        <end position="537"/>
    </location>
</feature>
<dbReference type="InterPro" id="IPR032567">
    <property type="entry name" value="RTL1-rel"/>
</dbReference>
<dbReference type="PROSITE" id="PS50158">
    <property type="entry name" value="ZF_CCHC"/>
    <property type="match status" value="1"/>
</dbReference>
<dbReference type="Gene3D" id="4.10.60.10">
    <property type="entry name" value="Zinc finger, CCHC-type"/>
    <property type="match status" value="1"/>
</dbReference>
<evidence type="ECO:0000313" key="5">
    <source>
        <dbReference type="Proteomes" id="UP001151760"/>
    </source>
</evidence>
<comment type="caution">
    <text evidence="4">The sequence shown here is derived from an EMBL/GenBank/DDBJ whole genome shotgun (WGS) entry which is preliminary data.</text>
</comment>
<keyword evidence="4" id="KW-0808">Transferase</keyword>
<dbReference type="PANTHER" id="PTHR15503:SF45">
    <property type="entry name" value="RNA-DIRECTED DNA POLYMERASE HOMOLOG"/>
    <property type="match status" value="1"/>
</dbReference>
<sequence length="870" mass="95200">MAISTISISSDSSKESVGTPSGQVLWFGRIPTTVPATTPTIDPLVIHDDTSLTPVETPTISPITSTIPPTAPTTHYTSPFIYTDSSDDDTLNTPPSPTHEIPPVEVAPPSSQILPAPFGVRRRRVTILLPGQPILHGQSYCYHPNGPVHMMTVRKRIGPLPTHRLAMRHSVDYSLSDHFTSDESLRDSSSDSSSDTSSDSSSDALSDSSSGHSSSDHSSPALPSSMRSSHQLCSSVLSIPHSSAAITERPSHSSSAGPYRKRSRSPTTSIPLSSHIPGALSSVHADLLPPRKRTTSSDSVTDLEDCSDESSKSSIPRETGLRVDVEAEIDECIAYADALRAEGIDARIVVETVARDKVETSARGTVEVKDDRVTHPMVFDDIPKPTQEGAVKVTYETLGDLVQRFHDHTVEILVHRVQVINSIQRDQGHMIVATGQQGAILSERISELERDNTRLRGMMDVARGLCYDALRTMPNTRSRATMTCEVVNELIDRRVAAALEAHDAARNLEPLVEGGDDYEGGNGGVNENGNDNGDGGVNGNGSFVHVARECTYQDFLKCQPLKFNGTEGVVGFTRWFEKMETVFHISNCPQKYQVKYATCTVLNSALTWWNSHKRTIRVDTAYTMKWTELMKLMTEPTRLQDAIRVANNLMDQKLKGYARNAENKRRFDNNPRDNRGQQPAFKRQNVRGQNVARAYTTGNNVKKGYVRSLPYCNKCKLHHEGPYTVRRRNYKRVGHMARDCIAAVSPNTQRAPIGNQSGIVCYECGKPGHYIKDCPKLRNQNHGNKTGNKTGNKAGNNEATTRAYAIGGGVNPNSNVVKGTFLLNNYYASMLFDSGADSSFVSSTFSALLDVAPSTLDTSYAVELVAGRIS</sequence>
<reference evidence="4" key="2">
    <citation type="submission" date="2022-01" db="EMBL/GenBank/DDBJ databases">
        <authorList>
            <person name="Yamashiro T."/>
            <person name="Shiraishi A."/>
            <person name="Satake H."/>
            <person name="Nakayama K."/>
        </authorList>
    </citation>
    <scope>NUCLEOTIDE SEQUENCE</scope>
</reference>
<keyword evidence="1" id="KW-0479">Metal-binding</keyword>
<feature type="region of interest" description="Disordered" evidence="2">
    <location>
        <begin position="1"/>
        <end position="22"/>
    </location>
</feature>
<feature type="region of interest" description="Disordered" evidence="2">
    <location>
        <begin position="87"/>
        <end position="110"/>
    </location>
</feature>
<gene>
    <name evidence="4" type="ORF">Tco_1122790</name>
</gene>
<dbReference type="SUPFAM" id="SSF57756">
    <property type="entry name" value="Retrovirus zinc finger-like domains"/>
    <property type="match status" value="1"/>
</dbReference>
<feature type="compositionally biased region" description="Basic and acidic residues" evidence="2">
    <location>
        <begin position="661"/>
        <end position="675"/>
    </location>
</feature>
<feature type="domain" description="CCHC-type" evidence="3">
    <location>
        <begin position="761"/>
        <end position="776"/>
    </location>
</feature>
<organism evidence="4 5">
    <name type="scientific">Tanacetum coccineum</name>
    <dbReference type="NCBI Taxonomy" id="301880"/>
    <lineage>
        <taxon>Eukaryota</taxon>
        <taxon>Viridiplantae</taxon>
        <taxon>Streptophyta</taxon>
        <taxon>Embryophyta</taxon>
        <taxon>Tracheophyta</taxon>
        <taxon>Spermatophyta</taxon>
        <taxon>Magnoliopsida</taxon>
        <taxon>eudicotyledons</taxon>
        <taxon>Gunneridae</taxon>
        <taxon>Pentapetalae</taxon>
        <taxon>asterids</taxon>
        <taxon>campanulids</taxon>
        <taxon>Asterales</taxon>
        <taxon>Asteraceae</taxon>
        <taxon>Asteroideae</taxon>
        <taxon>Anthemideae</taxon>
        <taxon>Anthemidinae</taxon>
        <taxon>Tanacetum</taxon>
    </lineage>
</organism>